<organism evidence="3 4">
    <name type="scientific">Tripterygium wilfordii</name>
    <name type="common">Thunder God vine</name>
    <dbReference type="NCBI Taxonomy" id="458696"/>
    <lineage>
        <taxon>Eukaryota</taxon>
        <taxon>Viridiplantae</taxon>
        <taxon>Streptophyta</taxon>
        <taxon>Embryophyta</taxon>
        <taxon>Tracheophyta</taxon>
        <taxon>Spermatophyta</taxon>
        <taxon>Magnoliopsida</taxon>
        <taxon>eudicotyledons</taxon>
        <taxon>Gunneridae</taxon>
        <taxon>Pentapetalae</taxon>
        <taxon>rosids</taxon>
        <taxon>fabids</taxon>
        <taxon>Celastrales</taxon>
        <taxon>Celastraceae</taxon>
        <taxon>Tripterygium</taxon>
    </lineage>
</organism>
<evidence type="ECO:0000313" key="4">
    <source>
        <dbReference type="Proteomes" id="UP000593562"/>
    </source>
</evidence>
<dbReference type="InParanoid" id="A0A7J7DT60"/>
<dbReference type="AlphaFoldDB" id="A0A7J7DT60"/>
<dbReference type="InterPro" id="IPR025659">
    <property type="entry name" value="Tubby-like_C"/>
</dbReference>
<proteinExistence type="inferred from homology"/>
<evidence type="ECO:0000313" key="3">
    <source>
        <dbReference type="EMBL" id="KAF5749334.1"/>
    </source>
</evidence>
<dbReference type="GO" id="GO:0005886">
    <property type="term" value="C:plasma membrane"/>
    <property type="evidence" value="ECO:0007669"/>
    <property type="project" value="TreeGrafter"/>
</dbReference>
<keyword evidence="4" id="KW-1185">Reference proteome</keyword>
<dbReference type="GO" id="GO:0017128">
    <property type="term" value="F:phospholipid scramblase activity"/>
    <property type="evidence" value="ECO:0007669"/>
    <property type="project" value="InterPro"/>
</dbReference>
<dbReference type="SUPFAM" id="SSF54518">
    <property type="entry name" value="Tubby C-terminal domain-like"/>
    <property type="match status" value="1"/>
</dbReference>
<dbReference type="EMBL" id="JAAARO010000004">
    <property type="protein sequence ID" value="KAF5749334.1"/>
    <property type="molecule type" value="Genomic_DNA"/>
</dbReference>
<dbReference type="PANTHER" id="PTHR23248:SF9">
    <property type="entry name" value="PHOSPHOLIPID SCRAMBLASE"/>
    <property type="match status" value="1"/>
</dbReference>
<protein>
    <recommendedName>
        <fullName evidence="2">Phospholipid scramblase</fullName>
    </recommendedName>
</protein>
<evidence type="ECO:0000256" key="1">
    <source>
        <dbReference type="ARBA" id="ARBA00005350"/>
    </source>
</evidence>
<dbReference type="OrthoDB" id="191150at2759"/>
<name>A0A7J7DT60_TRIWF</name>
<dbReference type="Pfam" id="PF03803">
    <property type="entry name" value="Scramblase"/>
    <property type="match status" value="1"/>
</dbReference>
<dbReference type="Proteomes" id="UP000593562">
    <property type="component" value="Unassembled WGS sequence"/>
</dbReference>
<comment type="similarity">
    <text evidence="1 2">Belongs to the phospholipid scramblase family.</text>
</comment>
<reference evidence="3 4" key="1">
    <citation type="journal article" date="2020" name="Nat. Commun.">
        <title>Genome of Tripterygium wilfordii and identification of cytochrome P450 involved in triptolide biosynthesis.</title>
        <authorList>
            <person name="Tu L."/>
            <person name="Su P."/>
            <person name="Zhang Z."/>
            <person name="Gao L."/>
            <person name="Wang J."/>
            <person name="Hu T."/>
            <person name="Zhou J."/>
            <person name="Zhang Y."/>
            <person name="Zhao Y."/>
            <person name="Liu Y."/>
            <person name="Song Y."/>
            <person name="Tong Y."/>
            <person name="Lu Y."/>
            <person name="Yang J."/>
            <person name="Xu C."/>
            <person name="Jia M."/>
            <person name="Peters R.J."/>
            <person name="Huang L."/>
            <person name="Gao W."/>
        </authorList>
    </citation>
    <scope>NUCLEOTIDE SEQUENCE [LARGE SCALE GENOMIC DNA]</scope>
    <source>
        <strain evidence="4">cv. XIE 37</strain>
        <tissue evidence="3">Leaf</tissue>
    </source>
</reference>
<comment type="caution">
    <text evidence="3">The sequence shown here is derived from an EMBL/GenBank/DDBJ whole genome shotgun (WGS) entry which is preliminary data.</text>
</comment>
<gene>
    <name evidence="3" type="ORF">HS088_TW04G01302</name>
</gene>
<sequence length="371" mass="42503">MNWSSRKLISNSALVHKIASSSLWRHKLLTCASETGPLWSREGTICISRRFGHGAEEGDCLDRNFLAQLWIADRKKNKSVEKRKQQIVGHRRLGDYHPFEKYSSGATVRQENLHGQGEPIVKQPPVSQSIDGILKPGSVEAKVASLLARSNLLITRDIEWRNLVLGLEQENRYAIVDVCYPELPAGFIREKSNIIARQLLRLRRPFVAYITDAMQNELFRVRRPFWWITSSIYAEIDGKEIGVVHRRWHLWKRIYDLYLGNKQFAVVENPGFWNWTFTLKDNHGKVLAEIDRNWRGFGFELLTDAGQYVIRFGTADPGSKTGLAEEVLELDVARQLTLSERAVAVALAISLDNDYFSRHGGWGLPFFVVDE</sequence>
<dbReference type="PANTHER" id="PTHR23248">
    <property type="entry name" value="PHOSPHOLIPID SCRAMBLASE-RELATED"/>
    <property type="match status" value="1"/>
</dbReference>
<evidence type="ECO:0000256" key="2">
    <source>
        <dbReference type="RuleBase" id="RU363116"/>
    </source>
</evidence>
<dbReference type="FunCoup" id="A0A7J7DT60">
    <property type="interactions" value="425"/>
</dbReference>
<accession>A0A7J7DT60</accession>
<dbReference type="InterPro" id="IPR005552">
    <property type="entry name" value="Scramblase"/>
</dbReference>